<proteinExistence type="predicted"/>
<gene>
    <name evidence="1" type="ORF">FGADI_5887</name>
</gene>
<reference evidence="1" key="2">
    <citation type="submission" date="2020-05" db="EMBL/GenBank/DDBJ databases">
        <authorList>
            <person name="Kim H.-S."/>
            <person name="Proctor R.H."/>
            <person name="Brown D.W."/>
        </authorList>
    </citation>
    <scope>NUCLEOTIDE SEQUENCE</scope>
    <source>
        <strain evidence="1">NRRL 45417</strain>
    </source>
</reference>
<dbReference type="EMBL" id="JABFAI010000135">
    <property type="protein sequence ID" value="KAF4953551.1"/>
    <property type="molecule type" value="Genomic_DNA"/>
</dbReference>
<protein>
    <submittedName>
        <fullName evidence="1">Uncharacterized protein</fullName>
    </submittedName>
</protein>
<comment type="caution">
    <text evidence="1">The sequence shown here is derived from an EMBL/GenBank/DDBJ whole genome shotgun (WGS) entry which is preliminary data.</text>
</comment>
<accession>A0A8H4WXM4</accession>
<dbReference type="AlphaFoldDB" id="A0A8H4WXM4"/>
<dbReference type="OrthoDB" id="5304511at2759"/>
<reference evidence="1" key="1">
    <citation type="journal article" date="2020" name="BMC Genomics">
        <title>Correction to: Identification and distribution of gene clusters required for synthesis of sphingolipid metabolism inhibitors in diverse species of the filamentous fungus Fusarium.</title>
        <authorList>
            <person name="Kim H.S."/>
            <person name="Lohmar J.M."/>
            <person name="Busman M."/>
            <person name="Brown D.W."/>
            <person name="Naumann T.A."/>
            <person name="Divon H.H."/>
            <person name="Lysoe E."/>
            <person name="Uhlig S."/>
            <person name="Proctor R.H."/>
        </authorList>
    </citation>
    <scope>NUCLEOTIDE SEQUENCE</scope>
    <source>
        <strain evidence="1">NRRL 45417</strain>
    </source>
</reference>
<name>A0A8H4WXM4_9HYPO</name>
<sequence>MGAIPPPFEHLPFDILHHVLIAIGSVSDLSALIRASSVIYRYYLQRPTFWLYHCLESELGLGIVDACSVHLSNATDFRPSRTKENVLQFLATYDVQRRDHYKARSILLDEDQIIPAAPRQVNLSGTAQHHRNWSNSAGLLSISAILQSVWTLGDRRKLCVNAFIEDKYSQVLDEVTWDFHPDNPKWDAERTDPYTPVGAYNIEWFDNFYRVGMSSLSLTILSSIFEARDHPTLVELVSRYIILSNGDWLFEATDDLVQERRRSHFLSERDQAQDRREAMPFEGDREDLPPLAWVILWKETSSNLYGVHIKESFRKWGYVLWDAGRLISSGAADTLTTEWDRFCTTANGDFEDARDLM</sequence>
<dbReference type="Proteomes" id="UP000604273">
    <property type="component" value="Unassembled WGS sequence"/>
</dbReference>
<keyword evidence="2" id="KW-1185">Reference proteome</keyword>
<organism evidence="1 2">
    <name type="scientific">Fusarium gaditjirri</name>
    <dbReference type="NCBI Taxonomy" id="282569"/>
    <lineage>
        <taxon>Eukaryota</taxon>
        <taxon>Fungi</taxon>
        <taxon>Dikarya</taxon>
        <taxon>Ascomycota</taxon>
        <taxon>Pezizomycotina</taxon>
        <taxon>Sordariomycetes</taxon>
        <taxon>Hypocreomycetidae</taxon>
        <taxon>Hypocreales</taxon>
        <taxon>Nectriaceae</taxon>
        <taxon>Fusarium</taxon>
        <taxon>Fusarium nisikadoi species complex</taxon>
    </lineage>
</organism>
<evidence type="ECO:0000313" key="2">
    <source>
        <dbReference type="Proteomes" id="UP000604273"/>
    </source>
</evidence>
<evidence type="ECO:0000313" key="1">
    <source>
        <dbReference type="EMBL" id="KAF4953551.1"/>
    </source>
</evidence>